<dbReference type="AlphaFoldDB" id="A0A0L6CM71"/>
<name>A0A0L6CM71_9MICO</name>
<feature type="compositionally biased region" description="Low complexity" evidence="1">
    <location>
        <begin position="45"/>
        <end position="68"/>
    </location>
</feature>
<gene>
    <name evidence="2" type="ORF">VV01_19620</name>
</gene>
<sequence>MSLGESLLLIGLNTAVMMALPLGLAALERTALSPPQERPRDAEVPTTTEITTAAEPAIAAGAHRSAAA</sequence>
<comment type="caution">
    <text evidence="2">The sequence shown here is derived from an EMBL/GenBank/DDBJ whole genome shotgun (WGS) entry which is preliminary data.</text>
</comment>
<evidence type="ECO:0000256" key="1">
    <source>
        <dbReference type="SAM" id="MobiDB-lite"/>
    </source>
</evidence>
<keyword evidence="3" id="KW-1185">Reference proteome</keyword>
<dbReference type="Proteomes" id="UP000037397">
    <property type="component" value="Unassembled WGS sequence"/>
</dbReference>
<accession>A0A0L6CM71</accession>
<protein>
    <submittedName>
        <fullName evidence="2">Uncharacterized protein</fullName>
    </submittedName>
</protein>
<feature type="region of interest" description="Disordered" evidence="1">
    <location>
        <begin position="31"/>
        <end position="68"/>
    </location>
</feature>
<proteinExistence type="predicted"/>
<evidence type="ECO:0000313" key="2">
    <source>
        <dbReference type="EMBL" id="KNX38842.1"/>
    </source>
</evidence>
<dbReference type="RefSeq" id="WP_050671363.1">
    <property type="nucleotide sequence ID" value="NZ_LAIR01000002.1"/>
</dbReference>
<dbReference type="EMBL" id="LAIR01000002">
    <property type="protein sequence ID" value="KNX38842.1"/>
    <property type="molecule type" value="Genomic_DNA"/>
</dbReference>
<reference evidence="3" key="1">
    <citation type="submission" date="2015-03" db="EMBL/GenBank/DDBJ databases">
        <title>Luteipulveratus halotolerans sp. nov., a novel actinobacterium (Dermacoccaceae) from Sarawak, Malaysia.</title>
        <authorList>
            <person name="Juboi H."/>
            <person name="Basik A."/>
            <person name="Shamsul S.S."/>
            <person name="Arnold P."/>
            <person name="Schmitt E.K."/>
            <person name="Sanglier J.-J."/>
            <person name="Yeo T."/>
        </authorList>
    </citation>
    <scope>NUCLEOTIDE SEQUENCE [LARGE SCALE GENOMIC DNA]</scope>
    <source>
        <strain evidence="3">C296001</strain>
    </source>
</reference>
<organism evidence="2 3">
    <name type="scientific">Luteipulveratus halotolerans</name>
    <dbReference type="NCBI Taxonomy" id="1631356"/>
    <lineage>
        <taxon>Bacteria</taxon>
        <taxon>Bacillati</taxon>
        <taxon>Actinomycetota</taxon>
        <taxon>Actinomycetes</taxon>
        <taxon>Micrococcales</taxon>
        <taxon>Dermacoccaceae</taxon>
        <taxon>Luteipulveratus</taxon>
    </lineage>
</organism>
<evidence type="ECO:0000313" key="3">
    <source>
        <dbReference type="Proteomes" id="UP000037397"/>
    </source>
</evidence>